<dbReference type="Proteomes" id="UP000266389">
    <property type="component" value="Unassembled WGS sequence"/>
</dbReference>
<keyword evidence="2" id="KW-0812">Transmembrane</keyword>
<accession>A0A395M1P4</accession>
<feature type="transmembrane region" description="Helical" evidence="2">
    <location>
        <begin position="304"/>
        <end position="326"/>
    </location>
</feature>
<keyword evidence="2" id="KW-1133">Transmembrane helix</keyword>
<feature type="transmembrane region" description="Helical" evidence="2">
    <location>
        <begin position="332"/>
        <end position="355"/>
    </location>
</feature>
<reference evidence="4 5" key="1">
    <citation type="journal article" date="2011" name="ISME J.">
        <title>Community ecology of hot spring cyanobacterial mats: predominant populations and their functional potential.</title>
        <authorList>
            <person name="Klatt C.G."/>
            <person name="Wood J.M."/>
            <person name="Rusch D.B."/>
            <person name="Bateson M.M."/>
            <person name="Hamamura N."/>
            <person name="Heidelberg J.F."/>
            <person name="Grossman A.R."/>
            <person name="Bhaya D."/>
            <person name="Cohan F.M."/>
            <person name="Kuhl M."/>
            <person name="Bryant D.A."/>
            <person name="Ward D.M."/>
        </authorList>
    </citation>
    <scope>NUCLEOTIDE SEQUENCE [LARGE SCALE GENOMIC DNA]</scope>
    <source>
        <strain evidence="4">OS</strain>
    </source>
</reference>
<dbReference type="GO" id="GO:0016740">
    <property type="term" value="F:transferase activity"/>
    <property type="evidence" value="ECO:0007669"/>
    <property type="project" value="UniProtKB-KW"/>
</dbReference>
<dbReference type="SUPFAM" id="SSF53448">
    <property type="entry name" value="Nucleotide-diphospho-sugar transferases"/>
    <property type="match status" value="1"/>
</dbReference>
<evidence type="ECO:0000313" key="5">
    <source>
        <dbReference type="Proteomes" id="UP000266389"/>
    </source>
</evidence>
<keyword evidence="4" id="KW-0808">Transferase</keyword>
<dbReference type="Pfam" id="PF00535">
    <property type="entry name" value="Glycos_transf_2"/>
    <property type="match status" value="1"/>
</dbReference>
<evidence type="ECO:0000259" key="3">
    <source>
        <dbReference type="Pfam" id="PF00535"/>
    </source>
</evidence>
<dbReference type="AlphaFoldDB" id="A0A395M1P4"/>
<feature type="transmembrane region" description="Helical" evidence="2">
    <location>
        <begin position="367"/>
        <end position="390"/>
    </location>
</feature>
<dbReference type="PANTHER" id="PTHR43630">
    <property type="entry name" value="POLY-BETA-1,6-N-ACETYL-D-GLUCOSAMINE SYNTHASE"/>
    <property type="match status" value="1"/>
</dbReference>
<dbReference type="InterPro" id="IPR029044">
    <property type="entry name" value="Nucleotide-diphossugar_trans"/>
</dbReference>
<dbReference type="Gene3D" id="3.90.550.10">
    <property type="entry name" value="Spore Coat Polysaccharide Biosynthesis Protein SpsA, Chain A"/>
    <property type="match status" value="1"/>
</dbReference>
<name>A0A395M1P4_9BACT</name>
<feature type="domain" description="Glycosyltransferase 2-like" evidence="3">
    <location>
        <begin position="79"/>
        <end position="212"/>
    </location>
</feature>
<evidence type="ECO:0000256" key="2">
    <source>
        <dbReference type="SAM" id="Phobius"/>
    </source>
</evidence>
<protein>
    <submittedName>
        <fullName evidence="4">Glycosyltransferase</fullName>
    </submittedName>
</protein>
<feature type="transmembrane region" description="Helical" evidence="2">
    <location>
        <begin position="40"/>
        <end position="64"/>
    </location>
</feature>
<keyword evidence="2" id="KW-0472">Membrane</keyword>
<evidence type="ECO:0000256" key="1">
    <source>
        <dbReference type="ARBA" id="ARBA00038494"/>
    </source>
</evidence>
<comment type="caution">
    <text evidence="4">The sequence shown here is derived from an EMBL/GenBank/DDBJ whole genome shotgun (WGS) entry which is preliminary data.</text>
</comment>
<dbReference type="EMBL" id="PHFL01000030">
    <property type="protein sequence ID" value="RFM24680.1"/>
    <property type="molecule type" value="Genomic_DNA"/>
</dbReference>
<gene>
    <name evidence="4" type="ORF">D0433_04605</name>
</gene>
<evidence type="ECO:0000313" key="4">
    <source>
        <dbReference type="EMBL" id="RFM24680.1"/>
    </source>
</evidence>
<dbReference type="InterPro" id="IPR001173">
    <property type="entry name" value="Glyco_trans_2-like"/>
</dbReference>
<organism evidence="4 5">
    <name type="scientific">Candidatus Thermochlorobacter aerophilus</name>
    <dbReference type="NCBI Taxonomy" id="1868324"/>
    <lineage>
        <taxon>Bacteria</taxon>
        <taxon>Pseudomonadati</taxon>
        <taxon>Chlorobiota</taxon>
        <taxon>Chlorobiia</taxon>
        <taxon>Chlorobiales</taxon>
        <taxon>Candidatus Thermochlorobacteriaceae</taxon>
        <taxon>Candidatus Thermochlorobacter</taxon>
    </lineage>
</organism>
<proteinExistence type="inferred from homology"/>
<sequence>MSAILCCSYDCCFIIFEKQKTPNINCKPKSLQIGFYMSDFFLWATFAVCAAYAVQQLVISIGLFRLPPKRRWNSLPFVTVVVAARNEERNIARTLDSLVQLDYPKDKLEIIVSDGASTDRTCDIVKAYCKLYPFVKLHHADQNQPIRGKANAIHQAVLRASGEFIMMTDADCTVQPTWIRATLDYFTDDVGLVCGITIPKPINLFAAMQLLDWCYILGISSGRASLGFPIGGIGNNFNFRKIAYHEIGGYANIKFSITEDFALFQAMLKSRWKIVFPILYETHNQTEPMLTLEELHEQKRRWSLGGLDASMVHALLAGFMFVAHLLPVVSFAVIPLTASFATLGVKFLADALIILPVVIRLRQTRSLWAFALFETYYFLFVFAVPMILAFSRKVKWKGISYNLLELRRS</sequence>
<comment type="similarity">
    <text evidence="1">Belongs to the glycosyltransferase 2 family. WaaE/KdtX subfamily.</text>
</comment>
<dbReference type="PANTHER" id="PTHR43630:SF2">
    <property type="entry name" value="GLYCOSYLTRANSFERASE"/>
    <property type="match status" value="1"/>
</dbReference>